<dbReference type="NCBIfam" id="TIGR00616">
    <property type="entry name" value="rect"/>
    <property type="match status" value="1"/>
</dbReference>
<sequence length="273" mass="30286">MANQLTVVNTLQSDAVKEKFEAVMGEKANGFVSSVLSVVTNNNILSKADFNSVYTSAMKAAVLDLPVEPSLGMAHIVPYKGKAQFQIGYKGLIQLALRSGQVVGLNAGKVYEGQFKSFNALTEKLDIVDIYNPKKDEPIVGYFAYMKLSNGFEKTTYWTKEQVEEHGKKYSQSYDSKFSPWQTNFDAMARKTVLKSILSTYAPLTIEMQNANDFDNGKNTGIEPLEVKDVTPETDNESLLTDLLEDEPSVNTETGEIIEDTELDLDYGQINAK</sequence>
<evidence type="ECO:0000313" key="1">
    <source>
        <dbReference type="EMBL" id="EMG26277.1"/>
    </source>
</evidence>
<dbReference type="InterPro" id="IPR018330">
    <property type="entry name" value="RecT_fam"/>
</dbReference>
<organism evidence="1 2">
    <name type="scientific">Streptococcus parauberis KRS-02083</name>
    <dbReference type="NCBI Taxonomy" id="1207545"/>
    <lineage>
        <taxon>Bacteria</taxon>
        <taxon>Bacillati</taxon>
        <taxon>Bacillota</taxon>
        <taxon>Bacilli</taxon>
        <taxon>Lactobacillales</taxon>
        <taxon>Streptococcaceae</taxon>
        <taxon>Streptococcus</taxon>
    </lineage>
</organism>
<name>A0ABN0ITT2_9STRE</name>
<dbReference type="EMBL" id="ALYM01000001">
    <property type="protein sequence ID" value="EMG26277.1"/>
    <property type="molecule type" value="Genomic_DNA"/>
</dbReference>
<dbReference type="Proteomes" id="UP000011769">
    <property type="component" value="Unassembled WGS sequence"/>
</dbReference>
<dbReference type="RefSeq" id="WP_004234437.1">
    <property type="nucleotide sequence ID" value="NZ_ALYM01000001.1"/>
</dbReference>
<keyword evidence="2" id="KW-1185">Reference proteome</keyword>
<evidence type="ECO:0000313" key="2">
    <source>
        <dbReference type="Proteomes" id="UP000011769"/>
    </source>
</evidence>
<accession>A0ABN0ITT2</accession>
<dbReference type="InterPro" id="IPR004590">
    <property type="entry name" value="ssDNA_annealing_RecT"/>
</dbReference>
<protein>
    <submittedName>
        <fullName evidence="1">Recombinational DNA repair protein</fullName>
    </submittedName>
</protein>
<gene>
    <name evidence="1" type="primary">recT</name>
    <name evidence="1" type="ORF">SPJ1_0239</name>
</gene>
<proteinExistence type="predicted"/>
<dbReference type="Pfam" id="PF03837">
    <property type="entry name" value="RecT"/>
    <property type="match status" value="1"/>
</dbReference>
<reference evidence="1 2" key="1">
    <citation type="journal article" date="2013" name="PLoS ONE">
        <title>Comparative Genomic Characterization of Three Streptococcus parauberis Strains in Fish Pathogen, as Assessed by Wide-Genome Analyses.</title>
        <authorList>
            <person name="Nho S.W."/>
            <person name="Hikima J."/>
            <person name="Park S.B."/>
            <person name="Jang H.B."/>
            <person name="Cha I.S."/>
            <person name="Yasuike M."/>
            <person name="Nakamura Y."/>
            <person name="Fujiwara A."/>
            <person name="Sano M."/>
            <person name="Kanai K."/>
            <person name="Kondo H."/>
            <person name="Hirono I."/>
            <person name="Takeyama H."/>
            <person name="Aoki T."/>
            <person name="Jung T.S."/>
        </authorList>
    </citation>
    <scope>NUCLEOTIDE SEQUENCE [LARGE SCALE GENOMIC DNA]</scope>
    <source>
        <strain evidence="1 2">KRS-02083</strain>
    </source>
</reference>
<comment type="caution">
    <text evidence="1">The sequence shown here is derived from an EMBL/GenBank/DDBJ whole genome shotgun (WGS) entry which is preliminary data.</text>
</comment>